<feature type="transmembrane region" description="Helical" evidence="10">
    <location>
        <begin position="183"/>
        <end position="208"/>
    </location>
</feature>
<keyword evidence="7 8" id="KW-0472">Membrane</keyword>
<evidence type="ECO:0000313" key="11">
    <source>
        <dbReference type="EMBL" id="EJT46952.1"/>
    </source>
</evidence>
<dbReference type="VEuPathDB" id="FungiDB:A1Q1_04195"/>
<dbReference type="GO" id="GO:0005886">
    <property type="term" value="C:plasma membrane"/>
    <property type="evidence" value="ECO:0007669"/>
    <property type="project" value="UniProtKB-SubCell"/>
</dbReference>
<dbReference type="GO" id="GO:0015105">
    <property type="term" value="F:arsenite transmembrane transporter activity"/>
    <property type="evidence" value="ECO:0007669"/>
    <property type="project" value="TreeGrafter"/>
</dbReference>
<keyword evidence="5 8" id="KW-0812">Transmembrane</keyword>
<evidence type="ECO:0000313" key="12">
    <source>
        <dbReference type="Proteomes" id="UP000002748"/>
    </source>
</evidence>
<evidence type="ECO:0000256" key="3">
    <source>
        <dbReference type="ARBA" id="ARBA00022448"/>
    </source>
</evidence>
<dbReference type="Proteomes" id="UP000002748">
    <property type="component" value="Unassembled WGS sequence"/>
</dbReference>
<feature type="transmembrane region" description="Helical" evidence="10">
    <location>
        <begin position="354"/>
        <end position="377"/>
    </location>
</feature>
<dbReference type="InterPro" id="IPR038770">
    <property type="entry name" value="Na+/solute_symporter_sf"/>
</dbReference>
<feature type="region of interest" description="Disordered" evidence="9">
    <location>
        <begin position="1"/>
        <end position="22"/>
    </location>
</feature>
<evidence type="ECO:0000256" key="1">
    <source>
        <dbReference type="ARBA" id="ARBA00004651"/>
    </source>
</evidence>
<proteinExistence type="inferred from homology"/>
<dbReference type="Pfam" id="PF01758">
    <property type="entry name" value="SBF"/>
    <property type="match status" value="1"/>
</dbReference>
<feature type="transmembrane region" description="Helical" evidence="10">
    <location>
        <begin position="255"/>
        <end position="274"/>
    </location>
</feature>
<feature type="region of interest" description="Disordered" evidence="9">
    <location>
        <begin position="81"/>
        <end position="101"/>
    </location>
</feature>
<dbReference type="InterPro" id="IPR002657">
    <property type="entry name" value="BilAc:Na_symport/Acr3"/>
</dbReference>
<evidence type="ECO:0000256" key="9">
    <source>
        <dbReference type="SAM" id="MobiDB-lite"/>
    </source>
</evidence>
<organism evidence="11 12">
    <name type="scientific">Trichosporon asahii var. asahii (strain ATCC 90039 / CBS 2479 / JCM 2466 / KCTC 7840 / NBRC 103889/ NCYC 2677 / UAMH 7654)</name>
    <name type="common">Yeast</name>
    <dbReference type="NCBI Taxonomy" id="1186058"/>
    <lineage>
        <taxon>Eukaryota</taxon>
        <taxon>Fungi</taxon>
        <taxon>Dikarya</taxon>
        <taxon>Basidiomycota</taxon>
        <taxon>Agaricomycotina</taxon>
        <taxon>Tremellomycetes</taxon>
        <taxon>Trichosporonales</taxon>
        <taxon>Trichosporonaceae</taxon>
        <taxon>Trichosporon</taxon>
    </lineage>
</organism>
<feature type="transmembrane region" description="Helical" evidence="10">
    <location>
        <begin position="42"/>
        <end position="58"/>
    </location>
</feature>
<dbReference type="AlphaFoldDB" id="J6EVW5"/>
<evidence type="ECO:0000256" key="8">
    <source>
        <dbReference type="PIRNR" id="PIRNR005508"/>
    </source>
</evidence>
<feature type="compositionally biased region" description="Basic and acidic residues" evidence="9">
    <location>
        <begin position="1"/>
        <end position="12"/>
    </location>
</feature>
<reference evidence="11 12" key="1">
    <citation type="journal article" date="2012" name="Eukaryot. Cell">
        <title>Draft genome sequence of CBS 2479, the standard type strain of Trichosporon asahii.</title>
        <authorList>
            <person name="Yang R.Y."/>
            <person name="Li H.T."/>
            <person name="Zhu H."/>
            <person name="Zhou G.P."/>
            <person name="Wang M."/>
            <person name="Wang L."/>
        </authorList>
    </citation>
    <scope>NUCLEOTIDE SEQUENCE [LARGE SCALE GENOMIC DNA]</scope>
    <source>
        <strain evidence="12">ATCC 90039 / CBS 2479 / JCM 2466 / KCTC 7840 / NCYC 2677 / UAMH 7654</strain>
    </source>
</reference>
<evidence type="ECO:0000256" key="6">
    <source>
        <dbReference type="ARBA" id="ARBA00022989"/>
    </source>
</evidence>
<dbReference type="PIRSF" id="PIRSF005508">
    <property type="entry name" value="Acr3"/>
    <property type="match status" value="1"/>
</dbReference>
<feature type="transmembrane region" description="Helical" evidence="10">
    <location>
        <begin position="286"/>
        <end position="308"/>
    </location>
</feature>
<keyword evidence="4 8" id="KW-1003">Cell membrane</keyword>
<dbReference type="InterPro" id="IPR004706">
    <property type="entry name" value="Arsenical-R_Acr3"/>
</dbReference>
<dbReference type="OrthoDB" id="187348at2759"/>
<keyword evidence="6 8" id="KW-1133">Transmembrane helix</keyword>
<dbReference type="HOGENOM" id="CLU_022869_0_0_1"/>
<dbReference type="GO" id="GO:0015297">
    <property type="term" value="F:antiporter activity"/>
    <property type="evidence" value="ECO:0007669"/>
    <property type="project" value="UniProtKB-UniRule"/>
</dbReference>
<feature type="transmembrane region" description="Helical" evidence="10">
    <location>
        <begin position="328"/>
        <end position="348"/>
    </location>
</feature>
<dbReference type="KEGG" id="tasa:A1Q1_04195"/>
<dbReference type="EMBL" id="ALBS01000266">
    <property type="protein sequence ID" value="EJT46952.1"/>
    <property type="molecule type" value="Genomic_DNA"/>
</dbReference>
<protein>
    <submittedName>
        <fullName evidence="11">Arsenite transporter</fullName>
    </submittedName>
</protein>
<dbReference type="PANTHER" id="PTHR43057">
    <property type="entry name" value="ARSENITE EFFLUX TRANSPORTER"/>
    <property type="match status" value="1"/>
</dbReference>
<evidence type="ECO:0000256" key="5">
    <source>
        <dbReference type="ARBA" id="ARBA00022692"/>
    </source>
</evidence>
<comment type="similarity">
    <text evidence="2 8">Belongs to the arsenical resistance-3 (ACR3) (TC 2.A.59) family.</text>
</comment>
<evidence type="ECO:0000256" key="10">
    <source>
        <dbReference type="SAM" id="Phobius"/>
    </source>
</evidence>
<evidence type="ECO:0000256" key="2">
    <source>
        <dbReference type="ARBA" id="ARBA00010110"/>
    </source>
</evidence>
<gene>
    <name evidence="11" type="ORF">A1Q1_04195</name>
</gene>
<dbReference type="RefSeq" id="XP_014178047.1">
    <property type="nucleotide sequence ID" value="XM_014322572.1"/>
</dbReference>
<evidence type="ECO:0000256" key="4">
    <source>
        <dbReference type="ARBA" id="ARBA00022475"/>
    </source>
</evidence>
<dbReference type="PANTHER" id="PTHR43057:SF1">
    <property type="entry name" value="ARSENICAL-RESISTANCE PROTEIN 3"/>
    <property type="match status" value="1"/>
</dbReference>
<name>J6EVW5_TRIAS</name>
<comment type="subcellular location">
    <subcellularLocation>
        <location evidence="1 8">Cell membrane</location>
        <topology evidence="1 8">Multi-pass membrane protein</topology>
    </subcellularLocation>
</comment>
<keyword evidence="3 8" id="KW-0813">Transport</keyword>
<evidence type="ECO:0000256" key="7">
    <source>
        <dbReference type="ARBA" id="ARBA00023136"/>
    </source>
</evidence>
<accession>J6EVW5</accession>
<sequence>MDVEKTISREKTASVNAEGEQEPEIHAAAGGIWAGLSWFDRLLPILVLLAMIIGVIIGRQHAGRFAGRHVEGGLNPHRRRTAGHDVAHPHQSPIREAPTDPRHQAHLDADCHLRRAQLDSRAIRESCHRVTTLTIQVMLGVAFATLPDQPTYRTGVIMVGLARCIAMVMIWNDLAKGDMNYCAILVIINSVLQIILYSPMSLLFVNVISNEKSLRLEYGATAIAVLIYLGIPLVAGIVTRFAVMGILGRKRFENHFLPWFGPLALLGLLYTQATRILDNIGVVFRVFVPMIVYFILMWFSTFALMYYLNRRYGPEHGFTYQSSTVQTFTVASNNFELAIAVCVAIYGVNSDQALAATIGPLVEVPVLLLLTYVSLLFGEKLNWRKCSAI</sequence>
<feature type="transmembrane region" description="Helical" evidence="10">
    <location>
        <begin position="220"/>
        <end position="243"/>
    </location>
</feature>
<dbReference type="GeneID" id="25987708"/>
<dbReference type="GO" id="GO:0015104">
    <property type="term" value="F:antimonite transmembrane transporter activity"/>
    <property type="evidence" value="ECO:0007669"/>
    <property type="project" value="TreeGrafter"/>
</dbReference>
<dbReference type="Gene3D" id="1.20.1530.20">
    <property type="match status" value="1"/>
</dbReference>
<comment type="caution">
    <text evidence="11">The sequence shown here is derived from an EMBL/GenBank/DDBJ whole genome shotgun (WGS) entry which is preliminary data.</text>
</comment>